<dbReference type="InterPro" id="IPR011992">
    <property type="entry name" value="EF-hand-dom_pair"/>
</dbReference>
<dbReference type="Proteomes" id="UP000664169">
    <property type="component" value="Unassembled WGS sequence"/>
</dbReference>
<keyword evidence="6" id="KW-0967">Endosome</keyword>
<dbReference type="SMART" id="SM00165">
    <property type="entry name" value="UBA"/>
    <property type="match status" value="1"/>
</dbReference>
<evidence type="ECO:0000259" key="14">
    <source>
        <dbReference type="PROSITE" id="PS50031"/>
    </source>
</evidence>
<keyword evidence="8" id="KW-0009">Actin-binding</keyword>
<feature type="compositionally biased region" description="Polar residues" evidence="12">
    <location>
        <begin position="1131"/>
        <end position="1145"/>
    </location>
</feature>
<dbReference type="Gene3D" id="1.10.8.10">
    <property type="entry name" value="DNA helicase RuvA subunit, C-terminal domain"/>
    <property type="match status" value="1"/>
</dbReference>
<evidence type="ECO:0000313" key="16">
    <source>
        <dbReference type="EMBL" id="CAF9932822.1"/>
    </source>
</evidence>
<feature type="coiled-coil region" evidence="11">
    <location>
        <begin position="655"/>
        <end position="696"/>
    </location>
</feature>
<feature type="compositionally biased region" description="Polar residues" evidence="12">
    <location>
        <begin position="1061"/>
        <end position="1073"/>
    </location>
</feature>
<keyword evidence="17" id="KW-1185">Reference proteome</keyword>
<feature type="domain" description="EH" evidence="14">
    <location>
        <begin position="21"/>
        <end position="108"/>
    </location>
</feature>
<dbReference type="PROSITE" id="PS50031">
    <property type="entry name" value="EH"/>
    <property type="match status" value="3"/>
</dbReference>
<dbReference type="SUPFAM" id="SSF46934">
    <property type="entry name" value="UBA-like"/>
    <property type="match status" value="1"/>
</dbReference>
<evidence type="ECO:0000256" key="7">
    <source>
        <dbReference type="ARBA" id="ARBA00023054"/>
    </source>
</evidence>
<dbReference type="PROSITE" id="PS50222">
    <property type="entry name" value="EF_HAND_2"/>
    <property type="match status" value="2"/>
</dbReference>
<evidence type="ECO:0000256" key="11">
    <source>
        <dbReference type="SAM" id="Coils"/>
    </source>
</evidence>
<evidence type="ECO:0000313" key="17">
    <source>
        <dbReference type="Proteomes" id="UP000664169"/>
    </source>
</evidence>
<comment type="caution">
    <text evidence="16">The sequence shown here is derived from an EMBL/GenBank/DDBJ whole genome shotgun (WGS) entry which is preliminary data.</text>
</comment>
<feature type="compositionally biased region" description="Polar residues" evidence="12">
    <location>
        <begin position="783"/>
        <end position="804"/>
    </location>
</feature>
<dbReference type="GO" id="GO:0005886">
    <property type="term" value="C:plasma membrane"/>
    <property type="evidence" value="ECO:0007669"/>
    <property type="project" value="UniProtKB-SubCell"/>
</dbReference>
<feature type="compositionally biased region" description="Polar residues" evidence="12">
    <location>
        <begin position="1105"/>
        <end position="1121"/>
    </location>
</feature>
<dbReference type="GO" id="GO:0006897">
    <property type="term" value="P:endocytosis"/>
    <property type="evidence" value="ECO:0007669"/>
    <property type="project" value="UniProtKB-KW"/>
</dbReference>
<dbReference type="InterPro" id="IPR002048">
    <property type="entry name" value="EF_hand_dom"/>
</dbReference>
<feature type="compositionally biased region" description="Basic and acidic residues" evidence="12">
    <location>
        <begin position="1092"/>
        <end position="1104"/>
    </location>
</feature>
<evidence type="ECO:0000256" key="2">
    <source>
        <dbReference type="ARBA" id="ARBA00004134"/>
    </source>
</evidence>
<feature type="compositionally biased region" description="Polar residues" evidence="12">
    <location>
        <begin position="460"/>
        <end position="478"/>
    </location>
</feature>
<feature type="compositionally biased region" description="Polar residues" evidence="12">
    <location>
        <begin position="980"/>
        <end position="991"/>
    </location>
</feature>
<dbReference type="OrthoDB" id="524326at2759"/>
<feature type="domain" description="EH" evidence="14">
    <location>
        <begin position="295"/>
        <end position="385"/>
    </location>
</feature>
<sequence length="1338" mass="141930">MAELNGNLDARQVDQALSSDERRIFPQVFSTVDSEGLGVITGDVAIKFLPEKTKLPSEILGEIWQVADPDDKGFVTKAGFYLILRLIGYAQTGRPISPELALKPGPLPRLEGVHAPSVAPLQAQSSGGPIPIPKLLPERANQYAILFEQSGAQDGALDGTVAKQIFDRAQLPNDVLIRIWNLVDTEQRGRLSATEFIIAMHLLASFRSGAMRALPNNLPAGLYEAAARQGIPARSPQGSRSEFPAVSAIPRSFTGQSATARTSSPLARQQYAASPGPIQAQVTGVSSDWVIPLNEKAAYDQQFLRLDVSKSGFITGEQAVGFFSESKLPEDDLAQIWDLSDITKSGQLSQDEFAVAMHLIRQQLKGKSPLPVTLPPNLIPPSLRKSTATAQTKGPVPNSATLDPPRSKSALDDLFGLEVTPMSKQKPQSTGGSVGSFPTTAAKGVSPPPQATSHFKPFEPSSSFGQSIAAPQSTGQPSIQRQAFADDDLLGDTDPETSKKFTQDTTDIANLTNQVTTLTTQTNDLQAKKVAAGQELNQSSAQKRDIETRLTQLRATYEQEARALKALQDRLSASKIETTKLQQDFVMAQHSFQVLQEQKQQIQSGLEADQRENASLKEQMAEVQRETNQIKPQIEKAKTDAQQQKALVSVNKQQLSTIQAERTKAQAELQSATSEYHNATREVEESHRSLEAARSQETHPVISPPIAMAGGAALSAAAAAVASPALSTSSMNPFFRRVQSSSSQGGIVPSASPATNHSAFDSFFDNTFSPPAEGQHPVANEPAVTSASENATPVTHTQETSQTESDSPSISQQPPPPPRSRQMTPSILPLREGTPRAPSADSSLGVRAPDSLYDDGSGHNTPSGEHAAFADDSEQAPSLSQQSHPAPSDSPASTTSNQVPAILSPEPKSAFIPVPGAFPMDSPTEIRSPPPEDVTARDSSSAQGPADTNSTSRSAFDALFGSFSSGGTGGKGKAPVSYSAFGNSSQVQNNEFPPIQEFGHDDDDDSSDEDMEQNHSAANNVAPSSGPSNEPSVIPGGVGKAHPSLDRAPSSEPPAADAQKSPPTYQETISPQASGPRDANQFAAEYTGLLPSRDDPFSLHRTDSSSKGVTEPPIQTTSVTAVDNPPPITHAQATNTTLPTTSNSAIKHDDFDTAFGDLSETKAADAAGEDDFQSSYQEGFDEFNPTFDSPAPSKATTLDNNAFHDFESPFTAPAQSTTSTGAGTTSRTGPSKNDWDALFANFGTESVTPQANGISSHAEATQNKQEGFLDAFNVPNSAATAGISTTPAASAVTPDTEHDDPIVKHLTGMGYPRDVSVVALEKFDYNLDKAANYLASHS</sequence>
<evidence type="ECO:0000256" key="1">
    <source>
        <dbReference type="ARBA" id="ARBA00004125"/>
    </source>
</evidence>
<evidence type="ECO:0000256" key="4">
    <source>
        <dbReference type="ARBA" id="ARBA00011159"/>
    </source>
</evidence>
<feature type="region of interest" description="Disordered" evidence="12">
    <location>
        <begin position="422"/>
        <end position="478"/>
    </location>
</feature>
<evidence type="ECO:0000256" key="10">
    <source>
        <dbReference type="ARBA" id="ARBA00025194"/>
    </source>
</evidence>
<comment type="subcellular location">
    <subcellularLocation>
        <location evidence="3">Cell membrane</location>
        <topology evidence="3">Peripheral membrane protein</topology>
        <orientation evidence="3">Cytoplasmic side</orientation>
    </subcellularLocation>
    <subcellularLocation>
        <location evidence="2">Cytoplasm</location>
        <location evidence="2">Cytoskeleton</location>
        <location evidence="2">Actin patch</location>
    </subcellularLocation>
    <subcellularLocation>
        <location evidence="1">Endosome membrane</location>
        <topology evidence="1">Peripheral membrane protein</topology>
        <orientation evidence="1">Cytoplasmic side</orientation>
    </subcellularLocation>
</comment>
<dbReference type="PROSITE" id="PS50030">
    <property type="entry name" value="UBA"/>
    <property type="match status" value="1"/>
</dbReference>
<evidence type="ECO:0000256" key="5">
    <source>
        <dbReference type="ARBA" id="ARBA00022583"/>
    </source>
</evidence>
<feature type="compositionally biased region" description="Polar residues" evidence="12">
    <location>
        <begin position="422"/>
        <end position="439"/>
    </location>
</feature>
<evidence type="ECO:0000256" key="12">
    <source>
        <dbReference type="SAM" id="MobiDB-lite"/>
    </source>
</evidence>
<dbReference type="GO" id="GO:0030479">
    <property type="term" value="C:actin cortical patch"/>
    <property type="evidence" value="ECO:0007669"/>
    <property type="project" value="UniProtKB-SubCell"/>
</dbReference>
<feature type="region of interest" description="Disordered" evidence="12">
    <location>
        <begin position="370"/>
        <end position="409"/>
    </location>
</feature>
<evidence type="ECO:0000256" key="3">
    <source>
        <dbReference type="ARBA" id="ARBA00004413"/>
    </source>
</evidence>
<feature type="region of interest" description="Disordered" evidence="12">
    <location>
        <begin position="1209"/>
        <end position="1233"/>
    </location>
</feature>
<feature type="compositionally biased region" description="Polar residues" evidence="12">
    <location>
        <begin position="937"/>
        <end position="954"/>
    </location>
</feature>
<feature type="compositionally biased region" description="Low complexity" evidence="12">
    <location>
        <begin position="1211"/>
        <end position="1229"/>
    </location>
</feature>
<evidence type="ECO:0000256" key="6">
    <source>
        <dbReference type="ARBA" id="ARBA00022753"/>
    </source>
</evidence>
<feature type="domain" description="EF-hand" evidence="15">
    <location>
        <begin position="328"/>
        <end position="363"/>
    </location>
</feature>
<keyword evidence="9" id="KW-0206">Cytoskeleton</keyword>
<dbReference type="InterPro" id="IPR000261">
    <property type="entry name" value="EH_dom"/>
</dbReference>
<keyword evidence="5" id="KW-0254">Endocytosis</keyword>
<feature type="domain" description="EF-hand" evidence="15">
    <location>
        <begin position="171"/>
        <end position="206"/>
    </location>
</feature>
<evidence type="ECO:0000259" key="13">
    <source>
        <dbReference type="PROSITE" id="PS50030"/>
    </source>
</evidence>
<feature type="coiled-coil region" evidence="11">
    <location>
        <begin position="508"/>
        <end position="626"/>
    </location>
</feature>
<dbReference type="SMART" id="SM00054">
    <property type="entry name" value="EFh"/>
    <property type="match status" value="4"/>
</dbReference>
<feature type="domain" description="EH" evidence="14">
    <location>
        <begin position="139"/>
        <end position="229"/>
    </location>
</feature>
<dbReference type="GO" id="GO:0016197">
    <property type="term" value="P:endosomal transport"/>
    <property type="evidence" value="ECO:0007669"/>
    <property type="project" value="TreeGrafter"/>
</dbReference>
<dbReference type="SMART" id="SM00027">
    <property type="entry name" value="EH"/>
    <property type="match status" value="3"/>
</dbReference>
<keyword evidence="9" id="KW-0963">Cytoplasm</keyword>
<dbReference type="InterPro" id="IPR009060">
    <property type="entry name" value="UBA-like_sf"/>
</dbReference>
<feature type="domain" description="UBA" evidence="13">
    <location>
        <begin position="1297"/>
        <end position="1337"/>
    </location>
</feature>
<feature type="compositionally biased region" description="Low complexity" evidence="12">
    <location>
        <begin position="880"/>
        <end position="896"/>
    </location>
</feature>
<feature type="region of interest" description="Disordered" evidence="12">
    <location>
        <begin position="762"/>
        <end position="1145"/>
    </location>
</feature>
<dbReference type="PANTHER" id="PTHR11216">
    <property type="entry name" value="EH DOMAIN"/>
    <property type="match status" value="1"/>
</dbReference>
<name>A0A8H3G1F6_9LECA</name>
<dbReference type="EMBL" id="CAJPDQ010000048">
    <property type="protein sequence ID" value="CAF9932822.1"/>
    <property type="molecule type" value="Genomic_DNA"/>
</dbReference>
<comment type="subunit">
    <text evidence="4">Component of the PAN1 actin cytoskeleton-regulatory complex.</text>
</comment>
<feature type="compositionally biased region" description="Polar residues" evidence="12">
    <location>
        <begin position="1014"/>
        <end position="1031"/>
    </location>
</feature>
<reference evidence="16" key="1">
    <citation type="submission" date="2021-03" db="EMBL/GenBank/DDBJ databases">
        <authorList>
            <person name="Tagirdzhanova G."/>
        </authorList>
    </citation>
    <scope>NUCLEOTIDE SEQUENCE</scope>
</reference>
<dbReference type="InterPro" id="IPR015940">
    <property type="entry name" value="UBA"/>
</dbReference>
<evidence type="ECO:0000256" key="9">
    <source>
        <dbReference type="ARBA" id="ARBA00023212"/>
    </source>
</evidence>
<organism evidence="16 17">
    <name type="scientific">Gomphillus americanus</name>
    <dbReference type="NCBI Taxonomy" id="1940652"/>
    <lineage>
        <taxon>Eukaryota</taxon>
        <taxon>Fungi</taxon>
        <taxon>Dikarya</taxon>
        <taxon>Ascomycota</taxon>
        <taxon>Pezizomycotina</taxon>
        <taxon>Lecanoromycetes</taxon>
        <taxon>OSLEUM clade</taxon>
        <taxon>Ostropomycetidae</taxon>
        <taxon>Ostropales</taxon>
        <taxon>Graphidaceae</taxon>
        <taxon>Gomphilloideae</taxon>
        <taxon>Gomphillus</taxon>
    </lineage>
</organism>
<feature type="compositionally biased region" description="Acidic residues" evidence="12">
    <location>
        <begin position="1000"/>
        <end position="1011"/>
    </location>
</feature>
<dbReference type="GO" id="GO:0005509">
    <property type="term" value="F:calcium ion binding"/>
    <property type="evidence" value="ECO:0007669"/>
    <property type="project" value="InterPro"/>
</dbReference>
<dbReference type="CDD" id="cd00052">
    <property type="entry name" value="EH"/>
    <property type="match status" value="3"/>
</dbReference>
<dbReference type="GO" id="GO:0010008">
    <property type="term" value="C:endosome membrane"/>
    <property type="evidence" value="ECO:0007669"/>
    <property type="project" value="UniProtKB-SubCell"/>
</dbReference>
<comment type="function">
    <text evidence="10">Component of the PAN1 actin cytoskeleton-regulatory complex required for the internalization of endosomes during actin-coupled endocytosis. The complex links the site of endocytosis to the cell membrane-associated actin cytoskeleton. Mediates uptake of external molecules and vacuolar degradation of plasma membrane proteins. Plays a role in the proper organization of the cell membrane-associated actin cytoskeleton and promotes its destabilization.</text>
</comment>
<evidence type="ECO:0000256" key="8">
    <source>
        <dbReference type="ARBA" id="ARBA00023203"/>
    </source>
</evidence>
<accession>A0A8H3G1F6</accession>
<dbReference type="GO" id="GO:0003779">
    <property type="term" value="F:actin binding"/>
    <property type="evidence" value="ECO:0007669"/>
    <property type="project" value="UniProtKB-KW"/>
</dbReference>
<dbReference type="Pfam" id="PF00627">
    <property type="entry name" value="UBA"/>
    <property type="match status" value="1"/>
</dbReference>
<keyword evidence="7 11" id="KW-0175">Coiled coil</keyword>
<dbReference type="Gene3D" id="1.10.238.10">
    <property type="entry name" value="EF-hand"/>
    <property type="match status" value="3"/>
</dbReference>
<protein>
    <submittedName>
        <fullName evidence="16">Uncharacterized protein</fullName>
    </submittedName>
</protein>
<evidence type="ECO:0000259" key="15">
    <source>
        <dbReference type="PROSITE" id="PS50222"/>
    </source>
</evidence>
<gene>
    <name evidence="16" type="ORF">GOMPHAMPRED_006673</name>
</gene>
<dbReference type="SUPFAM" id="SSF47473">
    <property type="entry name" value="EF-hand"/>
    <property type="match status" value="3"/>
</dbReference>
<dbReference type="Pfam" id="PF12763">
    <property type="entry name" value="EH"/>
    <property type="match status" value="3"/>
</dbReference>
<proteinExistence type="predicted"/>